<dbReference type="SMART" id="SM00382">
    <property type="entry name" value="AAA"/>
    <property type="match status" value="1"/>
</dbReference>
<protein>
    <submittedName>
        <fullName evidence="3">Flp pilus assembly complex ATPase component TadA</fullName>
    </submittedName>
</protein>
<dbReference type="Pfam" id="PF00437">
    <property type="entry name" value="T2SSE"/>
    <property type="match status" value="1"/>
</dbReference>
<gene>
    <name evidence="3" type="primary">tadA</name>
    <name evidence="3" type="ORF">LIY65_11045</name>
</gene>
<evidence type="ECO:0000256" key="1">
    <source>
        <dbReference type="ARBA" id="ARBA00006611"/>
    </source>
</evidence>
<dbReference type="PANTHER" id="PTHR30486:SF6">
    <property type="entry name" value="TYPE IV PILUS RETRACTATION ATPASE PILT"/>
    <property type="match status" value="1"/>
</dbReference>
<dbReference type="InterPro" id="IPR001482">
    <property type="entry name" value="T2SS/T4SS_dom"/>
</dbReference>
<evidence type="ECO:0000313" key="3">
    <source>
        <dbReference type="EMBL" id="MCB6829228.1"/>
    </source>
</evidence>
<dbReference type="PANTHER" id="PTHR30486">
    <property type="entry name" value="TWITCHING MOTILITY PROTEIN PILT"/>
    <property type="match status" value="1"/>
</dbReference>
<proteinExistence type="inferred from homology"/>
<reference evidence="3" key="1">
    <citation type="submission" date="2021-10" db="EMBL/GenBank/DDBJ databases">
        <title>Collection of gut derived symbiotic bacterial strains cultured from healthy donors.</title>
        <authorList>
            <person name="Lin H."/>
            <person name="Littmann E."/>
            <person name="Claire K."/>
            <person name="Pamer E."/>
        </authorList>
    </citation>
    <scope>NUCLEOTIDE SEQUENCE</scope>
    <source>
        <strain evidence="3">MSK.7.16</strain>
    </source>
</reference>
<comment type="caution">
    <text evidence="3">The sequence shown here is derived from an EMBL/GenBank/DDBJ whole genome shotgun (WGS) entry which is preliminary data.</text>
</comment>
<dbReference type="Gene3D" id="3.40.50.300">
    <property type="entry name" value="P-loop containing nucleotide triphosphate hydrolases"/>
    <property type="match status" value="1"/>
</dbReference>
<feature type="domain" description="AAA+ ATPase" evidence="2">
    <location>
        <begin position="128"/>
        <end position="253"/>
    </location>
</feature>
<dbReference type="Proteomes" id="UP001198190">
    <property type="component" value="Unassembled WGS sequence"/>
</dbReference>
<name>A0AAW4U3Z2_9FIRM</name>
<evidence type="ECO:0000259" key="2">
    <source>
        <dbReference type="SMART" id="SM00382"/>
    </source>
</evidence>
<dbReference type="AlphaFoldDB" id="A0AAW4U3Z2"/>
<dbReference type="InterPro" id="IPR050921">
    <property type="entry name" value="T4SS_GSP_E_ATPase"/>
</dbReference>
<dbReference type="SUPFAM" id="SSF52540">
    <property type="entry name" value="P-loop containing nucleoside triphosphate hydrolases"/>
    <property type="match status" value="1"/>
</dbReference>
<dbReference type="InterPro" id="IPR003593">
    <property type="entry name" value="AAA+_ATPase"/>
</dbReference>
<dbReference type="InterPro" id="IPR027417">
    <property type="entry name" value="P-loop_NTPase"/>
</dbReference>
<dbReference type="Gene3D" id="3.30.450.90">
    <property type="match status" value="1"/>
</dbReference>
<dbReference type="EMBL" id="JAJCGD010000042">
    <property type="protein sequence ID" value="MCB6829228.1"/>
    <property type="molecule type" value="Genomic_DNA"/>
</dbReference>
<comment type="similarity">
    <text evidence="1">Belongs to the GSP E family.</text>
</comment>
<evidence type="ECO:0000313" key="4">
    <source>
        <dbReference type="Proteomes" id="UP001198190"/>
    </source>
</evidence>
<sequence>MNCITDVKDKISKLIIKAYQHKASDLFIRENMYPYIRNSLGKIEMLEDNFIKDSQMISFLEKVQQQLTIDDLDNDLDFFINIININCRCHFYKTFKGMAIAIRLLPDKIPSLDVLGLPESIKLLTDIKSGLIIVSGPTGSGKSTTIASIIDAINQKYNYHIITIEDPIEYTFEDKKSIISQILLGKNITSFAQGIKASMRENPNVIMIGELRTLEDIKVALFAAESGHLVITTLHADNIIDALDRVTNYEEKLKLKNLLANTFQAIIAQKLITTKEHKVLCLEILLRNDATINCIKNEDYTSLINIMKSTPGMMTMQDHFNTLKEQGIISKEIKL</sequence>
<organism evidence="3 4">
    <name type="scientific">Megamonas funiformis</name>
    <dbReference type="NCBI Taxonomy" id="437897"/>
    <lineage>
        <taxon>Bacteria</taxon>
        <taxon>Bacillati</taxon>
        <taxon>Bacillota</taxon>
        <taxon>Negativicutes</taxon>
        <taxon>Selenomonadales</taxon>
        <taxon>Selenomonadaceae</taxon>
        <taxon>Megamonas</taxon>
    </lineage>
</organism>
<accession>A0AAW4U3Z2</accession>
<dbReference type="RefSeq" id="WP_117898245.1">
    <property type="nucleotide sequence ID" value="NZ_CAUBDY010000010.1"/>
</dbReference>
<dbReference type="GO" id="GO:0016887">
    <property type="term" value="F:ATP hydrolysis activity"/>
    <property type="evidence" value="ECO:0007669"/>
    <property type="project" value="InterPro"/>
</dbReference>